<dbReference type="PANTHER" id="PTHR18898">
    <property type="entry name" value="NUCLEOPROTEIN TPR-RELATED"/>
    <property type="match status" value="1"/>
</dbReference>
<name>B4K1A4_DROGR</name>
<keyword evidence="1" id="KW-0175">Coiled coil</keyword>
<dbReference type="SUPFAM" id="SSF90250">
    <property type="entry name" value="Troponin coil-coiled subunits"/>
    <property type="match status" value="1"/>
</dbReference>
<dbReference type="Pfam" id="PF13961">
    <property type="entry name" value="DUF4219"/>
    <property type="match status" value="1"/>
</dbReference>
<dbReference type="InterPro" id="IPR038077">
    <property type="entry name" value="Troponin_sf"/>
</dbReference>
<evidence type="ECO:0000313" key="3">
    <source>
        <dbReference type="EMBL" id="EDV90360.1"/>
    </source>
</evidence>
<dbReference type="eggNOG" id="KOG4674">
    <property type="taxonomic scope" value="Eukaryota"/>
</dbReference>
<accession>B4K1A4</accession>
<reference evidence="3 4" key="1">
    <citation type="journal article" date="2007" name="Nature">
        <title>Evolution of genes and genomes on the Drosophila phylogeny.</title>
        <authorList>
            <consortium name="Drosophila 12 Genomes Consortium"/>
            <person name="Clark A.G."/>
            <person name="Eisen M.B."/>
            <person name="Smith D.R."/>
            <person name="Bergman C.M."/>
            <person name="Oliver B."/>
            <person name="Markow T.A."/>
            <person name="Kaufman T.C."/>
            <person name="Kellis M."/>
            <person name="Gelbart W."/>
            <person name="Iyer V.N."/>
            <person name="Pollard D.A."/>
            <person name="Sackton T.B."/>
            <person name="Larracuente A.M."/>
            <person name="Singh N.D."/>
            <person name="Abad J.P."/>
            <person name="Abt D.N."/>
            <person name="Adryan B."/>
            <person name="Aguade M."/>
            <person name="Akashi H."/>
            <person name="Anderson W.W."/>
            <person name="Aquadro C.F."/>
            <person name="Ardell D.H."/>
            <person name="Arguello R."/>
            <person name="Artieri C.G."/>
            <person name="Barbash D.A."/>
            <person name="Barker D."/>
            <person name="Barsanti P."/>
            <person name="Batterham P."/>
            <person name="Batzoglou S."/>
            <person name="Begun D."/>
            <person name="Bhutkar A."/>
            <person name="Blanco E."/>
            <person name="Bosak S.A."/>
            <person name="Bradley R.K."/>
            <person name="Brand A.D."/>
            <person name="Brent M.R."/>
            <person name="Brooks A.N."/>
            <person name="Brown R.H."/>
            <person name="Butlin R.K."/>
            <person name="Caggese C."/>
            <person name="Calvi B.R."/>
            <person name="Bernardo de Carvalho A."/>
            <person name="Caspi A."/>
            <person name="Castrezana S."/>
            <person name="Celniker S.E."/>
            <person name="Chang J.L."/>
            <person name="Chapple C."/>
            <person name="Chatterji S."/>
            <person name="Chinwalla A."/>
            <person name="Civetta A."/>
            <person name="Clifton S.W."/>
            <person name="Comeron J.M."/>
            <person name="Costello J.C."/>
            <person name="Coyne J.A."/>
            <person name="Daub J."/>
            <person name="David R.G."/>
            <person name="Delcher A.L."/>
            <person name="Delehaunty K."/>
            <person name="Do C.B."/>
            <person name="Ebling H."/>
            <person name="Edwards K."/>
            <person name="Eickbush T."/>
            <person name="Evans J.D."/>
            <person name="Filipski A."/>
            <person name="Findeiss S."/>
            <person name="Freyhult E."/>
            <person name="Fulton L."/>
            <person name="Fulton R."/>
            <person name="Garcia A.C."/>
            <person name="Gardiner A."/>
            <person name="Garfield D.A."/>
            <person name="Garvin B.E."/>
            <person name="Gibson G."/>
            <person name="Gilbert D."/>
            <person name="Gnerre S."/>
            <person name="Godfrey J."/>
            <person name="Good R."/>
            <person name="Gotea V."/>
            <person name="Gravely B."/>
            <person name="Greenberg A.J."/>
            <person name="Griffiths-Jones S."/>
            <person name="Gross S."/>
            <person name="Guigo R."/>
            <person name="Gustafson E.A."/>
            <person name="Haerty W."/>
            <person name="Hahn M.W."/>
            <person name="Halligan D.L."/>
            <person name="Halpern A.L."/>
            <person name="Halter G.M."/>
            <person name="Han M.V."/>
            <person name="Heger A."/>
            <person name="Hillier L."/>
            <person name="Hinrichs A.S."/>
            <person name="Holmes I."/>
            <person name="Hoskins R.A."/>
            <person name="Hubisz M.J."/>
            <person name="Hultmark D."/>
            <person name="Huntley M.A."/>
            <person name="Jaffe D.B."/>
            <person name="Jagadeeshan S."/>
            <person name="Jeck W.R."/>
            <person name="Johnson J."/>
            <person name="Jones C.D."/>
            <person name="Jordan W.C."/>
            <person name="Karpen G.H."/>
            <person name="Kataoka E."/>
            <person name="Keightley P.D."/>
            <person name="Kheradpour P."/>
            <person name="Kirkness E.F."/>
            <person name="Koerich L.B."/>
            <person name="Kristiansen K."/>
            <person name="Kudrna D."/>
            <person name="Kulathinal R.J."/>
            <person name="Kumar S."/>
            <person name="Kwok R."/>
            <person name="Lander E."/>
            <person name="Langley C.H."/>
            <person name="Lapoint R."/>
            <person name="Lazzaro B.P."/>
            <person name="Lee S.J."/>
            <person name="Levesque L."/>
            <person name="Li R."/>
            <person name="Lin C.F."/>
            <person name="Lin M.F."/>
            <person name="Lindblad-Toh K."/>
            <person name="Llopart A."/>
            <person name="Long M."/>
            <person name="Low L."/>
            <person name="Lozovsky E."/>
            <person name="Lu J."/>
            <person name="Luo M."/>
            <person name="Machado C.A."/>
            <person name="Makalowski W."/>
            <person name="Marzo M."/>
            <person name="Matsuda M."/>
            <person name="Matzkin L."/>
            <person name="McAllister B."/>
            <person name="McBride C.S."/>
            <person name="McKernan B."/>
            <person name="McKernan K."/>
            <person name="Mendez-Lago M."/>
            <person name="Minx P."/>
            <person name="Mollenhauer M.U."/>
            <person name="Montooth K."/>
            <person name="Mount S.M."/>
            <person name="Mu X."/>
            <person name="Myers E."/>
            <person name="Negre B."/>
            <person name="Newfeld S."/>
            <person name="Nielsen R."/>
            <person name="Noor M.A."/>
            <person name="O'Grady P."/>
            <person name="Pachter L."/>
            <person name="Papaceit M."/>
            <person name="Parisi M.J."/>
            <person name="Parisi M."/>
            <person name="Parts L."/>
            <person name="Pedersen J.S."/>
            <person name="Pesole G."/>
            <person name="Phillippy A.M."/>
            <person name="Ponting C.P."/>
            <person name="Pop M."/>
            <person name="Porcelli D."/>
            <person name="Powell J.R."/>
            <person name="Prohaska S."/>
            <person name="Pruitt K."/>
            <person name="Puig M."/>
            <person name="Quesneville H."/>
            <person name="Ram K.R."/>
            <person name="Rand D."/>
            <person name="Rasmussen M.D."/>
            <person name="Reed L.K."/>
            <person name="Reenan R."/>
            <person name="Reily A."/>
            <person name="Remington K.A."/>
            <person name="Rieger T.T."/>
            <person name="Ritchie M.G."/>
            <person name="Robin C."/>
            <person name="Rogers Y.H."/>
            <person name="Rohde C."/>
            <person name="Rozas J."/>
            <person name="Rubenfield M.J."/>
            <person name="Ruiz A."/>
            <person name="Russo S."/>
            <person name="Salzberg S.L."/>
            <person name="Sanchez-Gracia A."/>
            <person name="Saranga D.J."/>
            <person name="Sato H."/>
            <person name="Schaeffer S.W."/>
            <person name="Schatz M.C."/>
            <person name="Schlenke T."/>
            <person name="Schwartz R."/>
            <person name="Segarra C."/>
            <person name="Singh R.S."/>
            <person name="Sirot L."/>
            <person name="Sirota M."/>
            <person name="Sisneros N.B."/>
            <person name="Smith C.D."/>
            <person name="Smith T.F."/>
            <person name="Spieth J."/>
            <person name="Stage D.E."/>
            <person name="Stark A."/>
            <person name="Stephan W."/>
            <person name="Strausberg R.L."/>
            <person name="Strempel S."/>
            <person name="Sturgill D."/>
            <person name="Sutton G."/>
            <person name="Sutton G.G."/>
            <person name="Tao W."/>
            <person name="Teichmann S."/>
            <person name="Tobari Y.N."/>
            <person name="Tomimura Y."/>
            <person name="Tsolas J.M."/>
            <person name="Valente V.L."/>
            <person name="Venter E."/>
            <person name="Venter J.C."/>
            <person name="Vicario S."/>
            <person name="Vieira F.G."/>
            <person name="Vilella A.J."/>
            <person name="Villasante A."/>
            <person name="Walenz B."/>
            <person name="Wang J."/>
            <person name="Wasserman M."/>
            <person name="Watts T."/>
            <person name="Wilson D."/>
            <person name="Wilson R.K."/>
            <person name="Wing R.A."/>
            <person name="Wolfner M.F."/>
            <person name="Wong A."/>
            <person name="Wong G.K."/>
            <person name="Wu C.I."/>
            <person name="Wu G."/>
            <person name="Yamamoto D."/>
            <person name="Yang H.P."/>
            <person name="Yang S.P."/>
            <person name="Yorke J.A."/>
            <person name="Yoshida K."/>
            <person name="Zdobnov E."/>
            <person name="Zhang P."/>
            <person name="Zhang Y."/>
            <person name="Zimin A.V."/>
            <person name="Baldwin J."/>
            <person name="Abdouelleil A."/>
            <person name="Abdulkadir J."/>
            <person name="Abebe A."/>
            <person name="Abera B."/>
            <person name="Abreu J."/>
            <person name="Acer S.C."/>
            <person name="Aftuck L."/>
            <person name="Alexander A."/>
            <person name="An P."/>
            <person name="Anderson E."/>
            <person name="Anderson S."/>
            <person name="Arachi H."/>
            <person name="Azer M."/>
            <person name="Bachantsang P."/>
            <person name="Barry A."/>
            <person name="Bayul T."/>
            <person name="Berlin A."/>
            <person name="Bessette D."/>
            <person name="Bloom T."/>
            <person name="Blye J."/>
            <person name="Boguslavskiy L."/>
            <person name="Bonnet C."/>
            <person name="Boukhgalter B."/>
            <person name="Bourzgui I."/>
            <person name="Brown A."/>
            <person name="Cahill P."/>
            <person name="Channer S."/>
            <person name="Cheshatsang Y."/>
            <person name="Chuda L."/>
            <person name="Citroen M."/>
            <person name="Collymore A."/>
            <person name="Cooke P."/>
            <person name="Costello M."/>
            <person name="D'Aco K."/>
            <person name="Daza R."/>
            <person name="De Haan G."/>
            <person name="DeGray S."/>
            <person name="DeMaso C."/>
            <person name="Dhargay N."/>
            <person name="Dooley K."/>
            <person name="Dooley E."/>
            <person name="Doricent M."/>
            <person name="Dorje P."/>
            <person name="Dorjee K."/>
            <person name="Dupes A."/>
            <person name="Elong R."/>
            <person name="Falk J."/>
            <person name="Farina A."/>
            <person name="Faro S."/>
            <person name="Ferguson D."/>
            <person name="Fisher S."/>
            <person name="Foley C.D."/>
            <person name="Franke A."/>
            <person name="Friedrich D."/>
            <person name="Gadbois L."/>
            <person name="Gearin G."/>
            <person name="Gearin C.R."/>
            <person name="Giannoukos G."/>
            <person name="Goode T."/>
            <person name="Graham J."/>
            <person name="Grandbois E."/>
            <person name="Grewal S."/>
            <person name="Gyaltsen K."/>
            <person name="Hafez N."/>
            <person name="Hagos B."/>
            <person name="Hall J."/>
            <person name="Henson C."/>
            <person name="Hollinger A."/>
            <person name="Honan T."/>
            <person name="Huard M.D."/>
            <person name="Hughes L."/>
            <person name="Hurhula B."/>
            <person name="Husby M.E."/>
            <person name="Kamat A."/>
            <person name="Kanga B."/>
            <person name="Kashin S."/>
            <person name="Khazanovich D."/>
            <person name="Kisner P."/>
            <person name="Lance K."/>
            <person name="Lara M."/>
            <person name="Lee W."/>
            <person name="Lennon N."/>
            <person name="Letendre F."/>
            <person name="LeVine R."/>
            <person name="Lipovsky A."/>
            <person name="Liu X."/>
            <person name="Liu J."/>
            <person name="Liu S."/>
            <person name="Lokyitsang T."/>
            <person name="Lokyitsang Y."/>
            <person name="Lubonja R."/>
            <person name="Lui A."/>
            <person name="MacDonald P."/>
            <person name="Magnisalis V."/>
            <person name="Maru K."/>
            <person name="Matthews C."/>
            <person name="McCusker W."/>
            <person name="McDonough S."/>
            <person name="Mehta T."/>
            <person name="Meldrim J."/>
            <person name="Meneus L."/>
            <person name="Mihai O."/>
            <person name="Mihalev A."/>
            <person name="Mihova T."/>
            <person name="Mittelman R."/>
            <person name="Mlenga V."/>
            <person name="Montmayeur A."/>
            <person name="Mulrain L."/>
            <person name="Navidi A."/>
            <person name="Naylor J."/>
            <person name="Negash T."/>
            <person name="Nguyen T."/>
            <person name="Nguyen N."/>
            <person name="Nicol R."/>
            <person name="Norbu C."/>
            <person name="Norbu N."/>
            <person name="Novod N."/>
            <person name="O'Neill B."/>
            <person name="Osman S."/>
            <person name="Markiewicz E."/>
            <person name="Oyono O.L."/>
            <person name="Patti C."/>
            <person name="Phunkhang P."/>
            <person name="Pierre F."/>
            <person name="Priest M."/>
            <person name="Raghuraman S."/>
            <person name="Rege F."/>
            <person name="Reyes R."/>
            <person name="Rise C."/>
            <person name="Rogov P."/>
            <person name="Ross K."/>
            <person name="Ryan E."/>
            <person name="Settipalli S."/>
            <person name="Shea T."/>
            <person name="Sherpa N."/>
            <person name="Shi L."/>
            <person name="Shih D."/>
            <person name="Sparrow T."/>
            <person name="Spaulding J."/>
            <person name="Stalker J."/>
            <person name="Stange-Thomann N."/>
            <person name="Stavropoulos S."/>
            <person name="Stone C."/>
            <person name="Strader C."/>
            <person name="Tesfaye S."/>
            <person name="Thomson T."/>
            <person name="Thoulutsang Y."/>
            <person name="Thoulutsang D."/>
            <person name="Topham K."/>
            <person name="Topping I."/>
            <person name="Tsamla T."/>
            <person name="Vassiliev H."/>
            <person name="Vo A."/>
            <person name="Wangchuk T."/>
            <person name="Wangdi T."/>
            <person name="Weiand M."/>
            <person name="Wilkinson J."/>
            <person name="Wilson A."/>
            <person name="Yadav S."/>
            <person name="Young G."/>
            <person name="Yu Q."/>
            <person name="Zembek L."/>
            <person name="Zhong D."/>
            <person name="Zimmer A."/>
            <person name="Zwirko Z."/>
            <person name="Jaffe D.B."/>
            <person name="Alvarez P."/>
            <person name="Brockman W."/>
            <person name="Butler J."/>
            <person name="Chin C."/>
            <person name="Gnerre S."/>
            <person name="Grabherr M."/>
            <person name="Kleber M."/>
            <person name="Mauceli E."/>
            <person name="MacCallum I."/>
        </authorList>
    </citation>
    <scope>NUCLEOTIDE SEQUENCE [LARGE SCALE GENOMIC DNA]</scope>
    <source>
        <strain evidence="4">Tucson 15287-2541.00</strain>
    </source>
</reference>
<dbReference type="InterPro" id="IPR025314">
    <property type="entry name" value="DUF4219"/>
</dbReference>
<keyword evidence="4" id="KW-1185">Reference proteome</keyword>
<feature type="domain" description="DUF4219" evidence="2">
    <location>
        <begin position="12"/>
        <end position="38"/>
    </location>
</feature>
<proteinExistence type="predicted"/>
<protein>
    <submittedName>
        <fullName evidence="3">GH23859</fullName>
    </submittedName>
</protein>
<dbReference type="Proteomes" id="UP000001070">
    <property type="component" value="Unassembled WGS sequence"/>
</dbReference>
<dbReference type="EMBL" id="CH916897">
    <property type="protein sequence ID" value="EDV90360.1"/>
    <property type="molecule type" value="Genomic_DNA"/>
</dbReference>
<feature type="coiled-coil region" evidence="1">
    <location>
        <begin position="91"/>
        <end position="139"/>
    </location>
</feature>
<dbReference type="STRING" id="7222.B4K1A4"/>
<dbReference type="GO" id="GO:0005643">
    <property type="term" value="C:nuclear pore"/>
    <property type="evidence" value="ECO:0007669"/>
    <property type="project" value="TreeGrafter"/>
</dbReference>
<dbReference type="AlphaFoldDB" id="B4K1A4"/>
<dbReference type="GO" id="GO:0006406">
    <property type="term" value="P:mRNA export from nucleus"/>
    <property type="evidence" value="ECO:0007669"/>
    <property type="project" value="TreeGrafter"/>
</dbReference>
<organism evidence="4">
    <name type="scientific">Drosophila grimshawi</name>
    <name type="common">Hawaiian fruit fly</name>
    <name type="synonym">Idiomyia grimshawi</name>
    <dbReference type="NCBI Taxonomy" id="7222"/>
    <lineage>
        <taxon>Eukaryota</taxon>
        <taxon>Metazoa</taxon>
        <taxon>Ecdysozoa</taxon>
        <taxon>Arthropoda</taxon>
        <taxon>Hexapoda</taxon>
        <taxon>Insecta</taxon>
        <taxon>Pterygota</taxon>
        <taxon>Neoptera</taxon>
        <taxon>Endopterygota</taxon>
        <taxon>Diptera</taxon>
        <taxon>Brachycera</taxon>
        <taxon>Muscomorpha</taxon>
        <taxon>Ephydroidea</taxon>
        <taxon>Drosophilidae</taxon>
        <taxon>Drosophila</taxon>
        <taxon>Hawaiian Drosophila</taxon>
    </lineage>
</organism>
<dbReference type="InParanoid" id="B4K1A4"/>
<dbReference type="GO" id="GO:1901673">
    <property type="term" value="P:regulation of mitotic spindle assembly"/>
    <property type="evidence" value="ECO:0007669"/>
    <property type="project" value="TreeGrafter"/>
</dbReference>
<evidence type="ECO:0000256" key="1">
    <source>
        <dbReference type="SAM" id="Coils"/>
    </source>
</evidence>
<sequence length="177" mass="20064">MSGQGLYAIEKLDGENYVVWSVHMKSVLVHNDLWPIVSGRIVKSESATLAEKAEFDTRDEKALANLPEGKRAIGCKWVPGVKIGKDGYEELNALTKRVAELTERISIVEKELFPLQCGNKEQTSKIEELNVENTSLRTEAIKWRQLANALVEKSNWNHEEFKRLQAERESLAKLLTT</sequence>
<dbReference type="PANTHER" id="PTHR18898:SF2">
    <property type="entry name" value="NUCLEOPROTEIN TPR"/>
    <property type="match status" value="1"/>
</dbReference>
<dbReference type="PhylomeDB" id="B4K1A4"/>
<dbReference type="OrthoDB" id="343070at2759"/>
<dbReference type="GO" id="GO:0017056">
    <property type="term" value="F:structural constituent of nuclear pore"/>
    <property type="evidence" value="ECO:0007669"/>
    <property type="project" value="TreeGrafter"/>
</dbReference>
<evidence type="ECO:0000259" key="2">
    <source>
        <dbReference type="Pfam" id="PF13961"/>
    </source>
</evidence>
<dbReference type="HOGENOM" id="CLU_1519421_0_0_1"/>
<gene>
    <name evidence="3" type="primary">Dgri\GH23859</name>
    <name evidence="3" type="ORF">Dgri_GH23859</name>
</gene>
<evidence type="ECO:0000313" key="4">
    <source>
        <dbReference type="Proteomes" id="UP000001070"/>
    </source>
</evidence>